<dbReference type="SUPFAM" id="SSF53850">
    <property type="entry name" value="Periplasmic binding protein-like II"/>
    <property type="match status" value="1"/>
</dbReference>
<dbReference type="PANTHER" id="PTHR30290">
    <property type="entry name" value="PERIPLASMIC BINDING COMPONENT OF ABC TRANSPORTER"/>
    <property type="match status" value="1"/>
</dbReference>
<evidence type="ECO:0000313" key="5">
    <source>
        <dbReference type="Proteomes" id="UP001219956"/>
    </source>
</evidence>
<sequence length="560" mass="63513">MHKARQYYQRLYHARHGQSGPARLEQVAEQLCCSPRHARAVLATLAAHGWLQWQAGRGRGQLSQLQFHTHPATLEADALQQHLARGDIESAMQQLTPASRQRLGELLPAYLGVQPGSEQRLRIPFYRPLHSLDPVQINRRTECHLIRQLFDGLTCYQRDSNRIEPALAHHWQHDASLQQWRFVLRPGVLFHHGRPLEGEDVRQTLYRLRDEPGPFQRLFAHVQSVQLPAPREVHITLSQPDALLPHRLADHCAVILPRERWPQADFGRLPSGTGPFRLSVNNAHRATLRAFERYWQARPLLDEVDIWVVNDDATRARLDVRLGYHGATPPQGQYTLQAEPGCSYVCANPARLDASQRAALAAWLHPAQWPADLGGQRALGMLAQWQHWPAPQAAARPALPSRLRLVTYKLATHVGLAEHVCARLAAAGCQVTLQVLDFPEFAANHWRHSADLMLTGEVLGDDLDYSCYQWLAGESGFHPWLSDATRHALHTWVGRSQAEPDSAMRWQHYAAAASLLVREYALIPLQHSTMRLEFDPQLRGIALSQCGWMDFRQLWFDSAA</sequence>
<dbReference type="Pfam" id="PF00496">
    <property type="entry name" value="SBP_bac_5"/>
    <property type="match status" value="1"/>
</dbReference>
<dbReference type="InterPro" id="IPR039424">
    <property type="entry name" value="SBP_5"/>
</dbReference>
<dbReference type="Gene3D" id="3.10.105.10">
    <property type="entry name" value="Dipeptide-binding Protein, Domain 3"/>
    <property type="match status" value="1"/>
</dbReference>
<dbReference type="InterPro" id="IPR000914">
    <property type="entry name" value="SBP_5_dom"/>
</dbReference>
<proteinExistence type="predicted"/>
<accession>A0ABT5IYH1</accession>
<feature type="domain" description="Solute-binding protein family 5" evidence="2">
    <location>
        <begin position="163"/>
        <end position="317"/>
    </location>
</feature>
<evidence type="ECO:0000256" key="1">
    <source>
        <dbReference type="ARBA" id="ARBA00023125"/>
    </source>
</evidence>
<dbReference type="RefSeq" id="WP_272751668.1">
    <property type="nucleotide sequence ID" value="NZ_JAQQLF010000009.1"/>
</dbReference>
<dbReference type="CDD" id="cd08507">
    <property type="entry name" value="PBP2_SgrR_like"/>
    <property type="match status" value="1"/>
</dbReference>
<dbReference type="Pfam" id="PF12793">
    <property type="entry name" value="SgrR_N"/>
    <property type="match status" value="1"/>
</dbReference>
<dbReference type="EMBL" id="JAQQLF010000009">
    <property type="protein sequence ID" value="MDC7717335.1"/>
    <property type="molecule type" value="Genomic_DNA"/>
</dbReference>
<dbReference type="PANTHER" id="PTHR30290:SF72">
    <property type="entry name" value="HTH-TYPE TRANSCRIPTIONAL REGULATOR SGRR"/>
    <property type="match status" value="1"/>
</dbReference>
<name>A0ABT5IYH1_9NEIS</name>
<protein>
    <submittedName>
        <fullName evidence="4">ABC transporter substrate-binding protein</fullName>
    </submittedName>
</protein>
<evidence type="ECO:0000259" key="2">
    <source>
        <dbReference type="Pfam" id="PF00496"/>
    </source>
</evidence>
<evidence type="ECO:0000313" key="4">
    <source>
        <dbReference type="EMBL" id="MDC7717335.1"/>
    </source>
</evidence>
<dbReference type="InterPro" id="IPR025370">
    <property type="entry name" value="SgrR_HTH_N"/>
</dbReference>
<dbReference type="Proteomes" id="UP001219956">
    <property type="component" value="Unassembled WGS sequence"/>
</dbReference>
<evidence type="ECO:0000259" key="3">
    <source>
        <dbReference type="Pfam" id="PF12793"/>
    </source>
</evidence>
<dbReference type="Gene3D" id="3.40.190.10">
    <property type="entry name" value="Periplasmic binding protein-like II"/>
    <property type="match status" value="2"/>
</dbReference>
<feature type="domain" description="Transcriptional regulator SgrR N-terminal HTH" evidence="3">
    <location>
        <begin position="4"/>
        <end position="114"/>
    </location>
</feature>
<keyword evidence="1" id="KW-0238">DNA-binding</keyword>
<comment type="caution">
    <text evidence="4">The sequence shown here is derived from an EMBL/GenBank/DDBJ whole genome shotgun (WGS) entry which is preliminary data.</text>
</comment>
<organism evidence="4 5">
    <name type="scientific">Vogesella aquatica</name>
    <dbReference type="NCBI Taxonomy" id="2984206"/>
    <lineage>
        <taxon>Bacteria</taxon>
        <taxon>Pseudomonadati</taxon>
        <taxon>Pseudomonadota</taxon>
        <taxon>Betaproteobacteria</taxon>
        <taxon>Neisseriales</taxon>
        <taxon>Chromobacteriaceae</taxon>
        <taxon>Vogesella</taxon>
    </lineage>
</organism>
<keyword evidence="5" id="KW-1185">Reference proteome</keyword>
<reference evidence="4 5" key="1">
    <citation type="submission" date="2023-01" db="EMBL/GenBank/DDBJ databases">
        <title>Novel species of the genus Vogesella isolated from rivers.</title>
        <authorList>
            <person name="Lu H."/>
        </authorList>
    </citation>
    <scope>NUCLEOTIDE SEQUENCE [LARGE SCALE GENOMIC DNA]</scope>
    <source>
        <strain evidence="4 5">DC21W</strain>
    </source>
</reference>
<gene>
    <name evidence="4" type="ORF">PQU95_08945</name>
</gene>